<proteinExistence type="predicted"/>
<accession>A0A8H7HYM6</accession>
<protein>
    <submittedName>
        <fullName evidence="2">Uncharacterized protein</fullName>
    </submittedName>
</protein>
<reference evidence="2" key="1">
    <citation type="submission" date="2020-09" db="EMBL/GenBank/DDBJ databases">
        <title>Comparative genome analyses of four rice-infecting Rhizoctonia solani isolates reveal extensive enrichment of homogalacturonan modification genes.</title>
        <authorList>
            <person name="Lee D.-Y."/>
            <person name="Jeon J."/>
            <person name="Kim K.-T."/>
            <person name="Cheong K."/>
            <person name="Song H."/>
            <person name="Choi G."/>
            <person name="Ko J."/>
            <person name="Opiyo S.O."/>
            <person name="Zuo S."/>
            <person name="Madhav S."/>
            <person name="Lee Y.-H."/>
            <person name="Wang G.-L."/>
        </authorList>
    </citation>
    <scope>NUCLEOTIDE SEQUENCE</scope>
    <source>
        <strain evidence="2">AG1-IA WGL</strain>
    </source>
</reference>
<dbReference type="Proteomes" id="UP000602905">
    <property type="component" value="Unassembled WGS sequence"/>
</dbReference>
<comment type="caution">
    <text evidence="2">The sequence shown here is derived from an EMBL/GenBank/DDBJ whole genome shotgun (WGS) entry which is preliminary data.</text>
</comment>
<gene>
    <name evidence="2" type="ORF">RHS03_00738</name>
</gene>
<evidence type="ECO:0000256" key="1">
    <source>
        <dbReference type="SAM" id="MobiDB-lite"/>
    </source>
</evidence>
<name>A0A8H7HYM6_9AGAM</name>
<evidence type="ECO:0000313" key="3">
    <source>
        <dbReference type="Proteomes" id="UP000602905"/>
    </source>
</evidence>
<evidence type="ECO:0000313" key="2">
    <source>
        <dbReference type="EMBL" id="KAF8713237.1"/>
    </source>
</evidence>
<dbReference type="AlphaFoldDB" id="A0A8H7HYM6"/>
<feature type="region of interest" description="Disordered" evidence="1">
    <location>
        <begin position="467"/>
        <end position="486"/>
    </location>
</feature>
<organism evidence="2 3">
    <name type="scientific">Rhizoctonia solani</name>
    <dbReference type="NCBI Taxonomy" id="456999"/>
    <lineage>
        <taxon>Eukaryota</taxon>
        <taxon>Fungi</taxon>
        <taxon>Dikarya</taxon>
        <taxon>Basidiomycota</taxon>
        <taxon>Agaricomycotina</taxon>
        <taxon>Agaricomycetes</taxon>
        <taxon>Cantharellales</taxon>
        <taxon>Ceratobasidiaceae</taxon>
        <taxon>Rhizoctonia</taxon>
    </lineage>
</organism>
<feature type="non-terminal residue" evidence="2">
    <location>
        <position position="486"/>
    </location>
</feature>
<sequence>MTTSQEKTKEELDQMYDDVMKFSKSDHKGQSKDVEYAYMIVVPDPFEIKDGIRRDVTEYNTEYDSMYWIKIGDGGDIIERASHYKNPSQFRTQKAKEVNKGTGKTLEILIINDHISGAEWRGLYSSSGDDFMEDFNKQLKSLLHSFFPLSSLLKRQPRDYNDKDFRKILTAYLNSPEQKDEKWDDAISRIQKITDTSKGSVGKDEERVRKGETIPRMFIIITPSTRVESRYTYLGVDCGSKKPIVVNYWVKIGYTKAKNDSATGLIASKYGTMIPSLHSNAFPLEENLSAKDQKNKIEKIQNSLKYYLSQIEMEGKDVEGAVTRKVVTKNKEANNQKVAVTKKSGNEPEVDEISKDKLLKGPGEEESDWMRIDINIEAGTNQPTRPAAIRFLDHYISNFNNTCDPKTSASVILQKYPPTLPIGGKKERDDQSAYPTVIGYADLADKVSEKEATRISKEIQYKYSCKKEKPDDKAQMAQCRARGDLK</sequence>
<dbReference type="EMBL" id="JACYCD010000023">
    <property type="protein sequence ID" value="KAF8713237.1"/>
    <property type="molecule type" value="Genomic_DNA"/>
</dbReference>
<dbReference type="OrthoDB" id="10670150at2759"/>